<dbReference type="EMBL" id="BMAV01014588">
    <property type="protein sequence ID" value="GFY63055.1"/>
    <property type="molecule type" value="Genomic_DNA"/>
</dbReference>
<organism evidence="2 3">
    <name type="scientific">Trichonephila inaurata madagascariensis</name>
    <dbReference type="NCBI Taxonomy" id="2747483"/>
    <lineage>
        <taxon>Eukaryota</taxon>
        <taxon>Metazoa</taxon>
        <taxon>Ecdysozoa</taxon>
        <taxon>Arthropoda</taxon>
        <taxon>Chelicerata</taxon>
        <taxon>Arachnida</taxon>
        <taxon>Araneae</taxon>
        <taxon>Araneomorphae</taxon>
        <taxon>Entelegynae</taxon>
        <taxon>Araneoidea</taxon>
        <taxon>Nephilidae</taxon>
        <taxon>Trichonephila</taxon>
        <taxon>Trichonephila inaurata</taxon>
    </lineage>
</organism>
<evidence type="ECO:0000313" key="2">
    <source>
        <dbReference type="EMBL" id="GFY63055.1"/>
    </source>
</evidence>
<dbReference type="Proteomes" id="UP000886998">
    <property type="component" value="Unassembled WGS sequence"/>
</dbReference>
<dbReference type="InterPro" id="IPR004875">
    <property type="entry name" value="DDE_SF_endonuclease_dom"/>
</dbReference>
<protein>
    <submittedName>
        <fullName evidence="2">Tigger transposable element-derived protein 1</fullName>
    </submittedName>
</protein>
<dbReference type="PANTHER" id="PTHR19303">
    <property type="entry name" value="TRANSPOSON"/>
    <property type="match status" value="1"/>
</dbReference>
<keyword evidence="3" id="KW-1185">Reference proteome</keyword>
<evidence type="ECO:0000259" key="1">
    <source>
        <dbReference type="Pfam" id="PF03184"/>
    </source>
</evidence>
<dbReference type="OrthoDB" id="6417719at2759"/>
<dbReference type="AlphaFoldDB" id="A0A8X6XZ69"/>
<feature type="domain" description="DDE-1" evidence="1">
    <location>
        <begin position="78"/>
        <end position="218"/>
    </location>
</feature>
<dbReference type="PANTHER" id="PTHR19303:SF27">
    <property type="entry name" value="HTH CENPB-TYPE DOMAIN-CONTAINING PROTEIN"/>
    <property type="match status" value="1"/>
</dbReference>
<comment type="caution">
    <text evidence="2">The sequence shown here is derived from an EMBL/GenBank/DDBJ whole genome shotgun (WGS) entry which is preliminary data.</text>
</comment>
<sequence>MFKRRSRIKHVLMHGESASADKEAAKYCLKFQEFIETEGYRPQQIFNCEETGLFWKRMPNRTYITKYEKSVPGHKPMKDRLTLLLGANASGDMKLKPLLVYNSGNPRAIKKYSVIKSKLPEMWRSNQRAWVTQDLFKEWLFKAWAMNMKDILDTNDLPLKALLLLDNAPGHPKDLKDDLLTDFPWLTVQFLPPNTTSLIQPMDQEVITAFKKLYTRALSVF</sequence>
<dbReference type="InterPro" id="IPR050863">
    <property type="entry name" value="CenT-Element_Derived"/>
</dbReference>
<dbReference type="GO" id="GO:0005634">
    <property type="term" value="C:nucleus"/>
    <property type="evidence" value="ECO:0007669"/>
    <property type="project" value="TreeGrafter"/>
</dbReference>
<reference evidence="2" key="1">
    <citation type="submission" date="2020-08" db="EMBL/GenBank/DDBJ databases">
        <title>Multicomponent nature underlies the extraordinary mechanical properties of spider dragline silk.</title>
        <authorList>
            <person name="Kono N."/>
            <person name="Nakamura H."/>
            <person name="Mori M."/>
            <person name="Yoshida Y."/>
            <person name="Ohtoshi R."/>
            <person name="Malay A.D."/>
            <person name="Moran D.A.P."/>
            <person name="Tomita M."/>
            <person name="Numata K."/>
            <person name="Arakawa K."/>
        </authorList>
    </citation>
    <scope>NUCLEOTIDE SEQUENCE</scope>
</reference>
<name>A0A8X6XZ69_9ARAC</name>
<proteinExistence type="predicted"/>
<gene>
    <name evidence="2" type="primary">TIGD1</name>
    <name evidence="2" type="ORF">TNIN_194451</name>
</gene>
<accession>A0A8X6XZ69</accession>
<dbReference type="GO" id="GO:0003677">
    <property type="term" value="F:DNA binding"/>
    <property type="evidence" value="ECO:0007669"/>
    <property type="project" value="TreeGrafter"/>
</dbReference>
<evidence type="ECO:0000313" key="3">
    <source>
        <dbReference type="Proteomes" id="UP000886998"/>
    </source>
</evidence>
<dbReference type="Pfam" id="PF03184">
    <property type="entry name" value="DDE_1"/>
    <property type="match status" value="1"/>
</dbReference>